<dbReference type="Gene3D" id="3.40.1350.10">
    <property type="match status" value="1"/>
</dbReference>
<dbReference type="GO" id="GO:0003676">
    <property type="term" value="F:nucleic acid binding"/>
    <property type="evidence" value="ECO:0007669"/>
    <property type="project" value="InterPro"/>
</dbReference>
<protein>
    <recommendedName>
        <fullName evidence="3">DUF91 domain-containing protein</fullName>
    </recommendedName>
</protein>
<accession>A0A317QL35</accession>
<keyword evidence="2" id="KW-1185">Reference proteome</keyword>
<gene>
    <name evidence="1" type="ORF">JD79_02691</name>
</gene>
<evidence type="ECO:0000313" key="1">
    <source>
        <dbReference type="EMBL" id="PWW23517.1"/>
    </source>
</evidence>
<proteinExistence type="predicted"/>
<organism evidence="1 2">
    <name type="scientific">Geodermatophilus normandii</name>
    <dbReference type="NCBI Taxonomy" id="1137989"/>
    <lineage>
        <taxon>Bacteria</taxon>
        <taxon>Bacillati</taxon>
        <taxon>Actinomycetota</taxon>
        <taxon>Actinomycetes</taxon>
        <taxon>Geodermatophilales</taxon>
        <taxon>Geodermatophilaceae</taxon>
        <taxon>Geodermatophilus</taxon>
    </lineage>
</organism>
<dbReference type="Proteomes" id="UP000246661">
    <property type="component" value="Unassembled WGS sequence"/>
</dbReference>
<name>A0A317QL35_9ACTN</name>
<reference evidence="2" key="1">
    <citation type="submission" date="2018-05" db="EMBL/GenBank/DDBJ databases">
        <authorList>
            <person name="Klenk H.-P."/>
            <person name="Huntemann M."/>
            <person name="Clum A."/>
            <person name="Pillay M."/>
            <person name="Palaniappan K."/>
            <person name="Varghese N."/>
            <person name="Mikhailova N."/>
            <person name="Stamatis D."/>
            <person name="Reddy T."/>
            <person name="Daum C."/>
            <person name="Shapiro N."/>
            <person name="Ivanova N."/>
            <person name="Kyrpides N."/>
            <person name="Woyke T."/>
        </authorList>
    </citation>
    <scope>NUCLEOTIDE SEQUENCE [LARGE SCALE GENOMIC DNA]</scope>
    <source>
        <strain evidence="2">DSM 45417</strain>
    </source>
</reference>
<comment type="caution">
    <text evidence="1">The sequence shown here is derived from an EMBL/GenBank/DDBJ whole genome shotgun (WGS) entry which is preliminary data.</text>
</comment>
<dbReference type="EMBL" id="QGTX01000001">
    <property type="protein sequence ID" value="PWW23517.1"/>
    <property type="molecule type" value="Genomic_DNA"/>
</dbReference>
<sequence length="133" mass="14326">MMRTNSAGRASATNSIRIRPAFRLVSTARQNSAGSGRLLLIRREMGVPSAQDGGGTFSLDHLFVDGEGVPVLVEVKRSSDTRIRREVVGQMLDYAANAVKYWPLASLQDSPAATAEADGKSVDELLEQLRPGL</sequence>
<evidence type="ECO:0008006" key="3">
    <source>
        <dbReference type="Google" id="ProtNLM"/>
    </source>
</evidence>
<dbReference type="AlphaFoldDB" id="A0A317QL35"/>
<dbReference type="InterPro" id="IPR011856">
    <property type="entry name" value="tRNA_endonuc-like_dom_sf"/>
</dbReference>
<evidence type="ECO:0000313" key="2">
    <source>
        <dbReference type="Proteomes" id="UP000246661"/>
    </source>
</evidence>